<organism evidence="2 3">
    <name type="scientific">Beutenbergia cavernae (strain ATCC BAA-8 / DSM 12333 / CCUG 43141 / JCM 11478 / NBRC 16432 / NCIMB 13614 / HKI 0122)</name>
    <dbReference type="NCBI Taxonomy" id="471853"/>
    <lineage>
        <taxon>Bacteria</taxon>
        <taxon>Bacillati</taxon>
        <taxon>Actinomycetota</taxon>
        <taxon>Actinomycetes</taxon>
        <taxon>Micrococcales</taxon>
        <taxon>Beutenbergiaceae</taxon>
        <taxon>Beutenbergia</taxon>
    </lineage>
</organism>
<gene>
    <name evidence="2" type="ordered locus">Bcav_3189</name>
</gene>
<dbReference type="eggNOG" id="ENOG5033GYE">
    <property type="taxonomic scope" value="Bacteria"/>
</dbReference>
<feature type="transmembrane region" description="Helical" evidence="1">
    <location>
        <begin position="248"/>
        <end position="266"/>
    </location>
</feature>
<evidence type="ECO:0000256" key="1">
    <source>
        <dbReference type="SAM" id="Phobius"/>
    </source>
</evidence>
<feature type="transmembrane region" description="Helical" evidence="1">
    <location>
        <begin position="214"/>
        <end position="236"/>
    </location>
</feature>
<keyword evidence="3" id="KW-1185">Reference proteome</keyword>
<dbReference type="HOGENOM" id="CLU_680889_0_0_11"/>
<feature type="transmembrane region" description="Helical" evidence="1">
    <location>
        <begin position="157"/>
        <end position="176"/>
    </location>
</feature>
<dbReference type="STRING" id="471853.Bcav_3189"/>
<proteinExistence type="predicted"/>
<protein>
    <submittedName>
        <fullName evidence="2">Uncharacterized protein</fullName>
    </submittedName>
</protein>
<dbReference type="AlphaFoldDB" id="C5C0N7"/>
<evidence type="ECO:0000313" key="2">
    <source>
        <dbReference type="EMBL" id="ACQ81433.1"/>
    </source>
</evidence>
<evidence type="ECO:0000313" key="3">
    <source>
        <dbReference type="Proteomes" id="UP000007962"/>
    </source>
</evidence>
<feature type="transmembrane region" description="Helical" evidence="1">
    <location>
        <begin position="7"/>
        <end position="27"/>
    </location>
</feature>
<dbReference type="RefSeq" id="WP_015883673.1">
    <property type="nucleotide sequence ID" value="NC_012669.1"/>
</dbReference>
<feature type="transmembrane region" description="Helical" evidence="1">
    <location>
        <begin position="311"/>
        <end position="328"/>
    </location>
</feature>
<keyword evidence="1" id="KW-1133">Transmembrane helix</keyword>
<feature type="transmembrane region" description="Helical" evidence="1">
    <location>
        <begin position="129"/>
        <end position="151"/>
    </location>
</feature>
<feature type="transmembrane region" description="Helical" evidence="1">
    <location>
        <begin position="39"/>
        <end position="61"/>
    </location>
</feature>
<keyword evidence="1" id="KW-0472">Membrane</keyword>
<dbReference type="KEGG" id="bcv:Bcav_3189"/>
<reference evidence="2 3" key="1">
    <citation type="journal article" date="2009" name="Stand. Genomic Sci.">
        <title>Complete genome sequence of Beutenbergia cavernae type strain (HKI 0122).</title>
        <authorList>
            <person name="Land M."/>
            <person name="Pukall R."/>
            <person name="Abt B."/>
            <person name="Goker M."/>
            <person name="Rohde M."/>
            <person name="Glavina Del Rio T."/>
            <person name="Tice H."/>
            <person name="Copeland A."/>
            <person name="Cheng J.F."/>
            <person name="Lucas S."/>
            <person name="Chen F."/>
            <person name="Nolan M."/>
            <person name="Bruce D."/>
            <person name="Goodwin L."/>
            <person name="Pitluck S."/>
            <person name="Ivanova N."/>
            <person name="Mavromatis K."/>
            <person name="Ovchinnikova G."/>
            <person name="Pati A."/>
            <person name="Chen A."/>
            <person name="Palaniappan K."/>
            <person name="Hauser L."/>
            <person name="Chang Y.J."/>
            <person name="Jefferies C.C."/>
            <person name="Saunders E."/>
            <person name="Brettin T."/>
            <person name="Detter J.C."/>
            <person name="Han C."/>
            <person name="Chain P."/>
            <person name="Bristow J."/>
            <person name="Eisen J.A."/>
            <person name="Markowitz V."/>
            <person name="Hugenholtz P."/>
            <person name="Kyrpides N.C."/>
            <person name="Klenk H.P."/>
            <person name="Lapidus A."/>
        </authorList>
    </citation>
    <scope>NUCLEOTIDE SEQUENCE [LARGE SCALE GENOMIC DNA]</scope>
    <source>
        <strain evidence="3">ATCC BAA-8 / DSM 12333 / NBRC 16432</strain>
    </source>
</reference>
<feature type="transmembrane region" description="Helical" evidence="1">
    <location>
        <begin position="278"/>
        <end position="299"/>
    </location>
</feature>
<sequence length="404" mass="40786">MSRSAWWGVAGVLVAVEVAYAFLLWLASPPSPGEDLVGYLVTSAALAGPAALAGVLLWIVWWRRIGVRTVGLDAPARLLAAATATVPADRREWGSAMRAELAQVSGRRERWRFAVGCARAALAPPRGRGVPALAVAALAAALVVGAGVAVGRGLPELQVFAVTYAALLGVLAVVGVSRTPHLPRADPLTTIMGLAGVVACIAVIGYFLGTDGVVVLDPVAAVTLAAVLALGTWLALAPPRALTTSRRARRVGIGVGVAVAGGLVVAARLNDIDAGQGIGLYVLAVPVAALFFTALGVGLADRSIRAGLQGAVWALMATCLFGFAAYVVEASRYYRAGVHPIDGDPIAGVLGGGLHEAVGWVLVYVPAAAVPFAIFGAALALGSLPSVPRRPGASADAGPAGVPG</sequence>
<accession>C5C0N7</accession>
<dbReference type="EMBL" id="CP001618">
    <property type="protein sequence ID" value="ACQ81433.1"/>
    <property type="molecule type" value="Genomic_DNA"/>
</dbReference>
<feature type="transmembrane region" description="Helical" evidence="1">
    <location>
        <begin position="357"/>
        <end position="381"/>
    </location>
</feature>
<feature type="transmembrane region" description="Helical" evidence="1">
    <location>
        <begin position="188"/>
        <end position="208"/>
    </location>
</feature>
<keyword evidence="1" id="KW-0812">Transmembrane</keyword>
<dbReference type="Proteomes" id="UP000007962">
    <property type="component" value="Chromosome"/>
</dbReference>
<name>C5C0N7_BEUC1</name>